<comment type="caution">
    <text evidence="4">The sequence shown here is derived from an EMBL/GenBank/DDBJ whole genome shotgun (WGS) entry which is preliminary data.</text>
</comment>
<keyword evidence="2" id="KW-1133">Transmembrane helix</keyword>
<feature type="transmembrane region" description="Helical" evidence="2">
    <location>
        <begin position="12"/>
        <end position="36"/>
    </location>
</feature>
<keyword evidence="2" id="KW-0812">Transmembrane</keyword>
<comment type="similarity">
    <text evidence="1">Belongs to the bacterial sugar transferase family.</text>
</comment>
<sequence length="204" mass="23356">MYQSFFKRLLDLLAAIFALFMVSPIFIILLFILAVANKGTPFFVQKRPGKDEKIFSIVKFKTMTDKTDKNGNLLPDGERLTAIGKLVRKTSLDELPQLINIIKGDMSFIGPRPLLIRYLPYYSKTEKKRHSIRPGITGLAQISGRNILNWNDRLSKDIEYVEHLSFSLDFKIFIKTIQKVITSKDVVVNPNSVIQDLDAIRSKH</sequence>
<dbReference type="RefSeq" id="WP_105473914.1">
    <property type="nucleotide sequence ID" value="NZ_PVEO01000006.1"/>
</dbReference>
<evidence type="ECO:0000313" key="5">
    <source>
        <dbReference type="Proteomes" id="UP000251545"/>
    </source>
</evidence>
<organism evidence="4 5">
    <name type="scientific">Jejuia pallidilutea</name>
    <dbReference type="NCBI Taxonomy" id="504487"/>
    <lineage>
        <taxon>Bacteria</taxon>
        <taxon>Pseudomonadati</taxon>
        <taxon>Bacteroidota</taxon>
        <taxon>Flavobacteriia</taxon>
        <taxon>Flavobacteriales</taxon>
        <taxon>Flavobacteriaceae</taxon>
        <taxon>Jejuia</taxon>
    </lineage>
</organism>
<protein>
    <submittedName>
        <fullName evidence="4">Lipopolysaccharide/colanic/teichoic acid biosynthesis glycosyltransferase</fullName>
    </submittedName>
</protein>
<reference evidence="4 5" key="1">
    <citation type="submission" date="2018-02" db="EMBL/GenBank/DDBJ databases">
        <title>Genomic Encyclopedia of Archaeal and Bacterial Type Strains, Phase II (KMG-II): from individual species to whole genera.</title>
        <authorList>
            <person name="Goeker M."/>
        </authorList>
    </citation>
    <scope>NUCLEOTIDE SEQUENCE [LARGE SCALE GENOMIC DNA]</scope>
    <source>
        <strain evidence="4 5">DSM 21165</strain>
    </source>
</reference>
<dbReference type="Proteomes" id="UP000251545">
    <property type="component" value="Unassembled WGS sequence"/>
</dbReference>
<evidence type="ECO:0000256" key="2">
    <source>
        <dbReference type="SAM" id="Phobius"/>
    </source>
</evidence>
<evidence type="ECO:0000313" key="4">
    <source>
        <dbReference type="EMBL" id="PQV47685.1"/>
    </source>
</evidence>
<gene>
    <name evidence="4" type="ORF">CLV33_1064</name>
</gene>
<evidence type="ECO:0000256" key="1">
    <source>
        <dbReference type="ARBA" id="ARBA00006464"/>
    </source>
</evidence>
<dbReference type="AlphaFoldDB" id="A0A362WZS2"/>
<accession>A0A362WZS2</accession>
<dbReference type="InterPro" id="IPR003362">
    <property type="entry name" value="Bact_transf"/>
</dbReference>
<dbReference type="EMBL" id="PVEO01000006">
    <property type="protein sequence ID" value="PQV47685.1"/>
    <property type="molecule type" value="Genomic_DNA"/>
</dbReference>
<proteinExistence type="inferred from homology"/>
<keyword evidence="2" id="KW-0472">Membrane</keyword>
<keyword evidence="4" id="KW-0808">Transferase</keyword>
<dbReference type="PANTHER" id="PTHR30576:SF8">
    <property type="entry name" value="UNDECAPRENYL-PHOSPHATE GALACTOSE PHOSPHOTRANSFERASE"/>
    <property type="match status" value="1"/>
</dbReference>
<name>A0A362WZS2_9FLAO</name>
<evidence type="ECO:0000259" key="3">
    <source>
        <dbReference type="Pfam" id="PF02397"/>
    </source>
</evidence>
<dbReference type="GO" id="GO:0016780">
    <property type="term" value="F:phosphotransferase activity, for other substituted phosphate groups"/>
    <property type="evidence" value="ECO:0007669"/>
    <property type="project" value="TreeGrafter"/>
</dbReference>
<dbReference type="Pfam" id="PF02397">
    <property type="entry name" value="Bac_transf"/>
    <property type="match status" value="1"/>
</dbReference>
<feature type="domain" description="Bacterial sugar transferase" evidence="3">
    <location>
        <begin position="7"/>
        <end position="181"/>
    </location>
</feature>
<dbReference type="PANTHER" id="PTHR30576">
    <property type="entry name" value="COLANIC BIOSYNTHESIS UDP-GLUCOSE LIPID CARRIER TRANSFERASE"/>
    <property type="match status" value="1"/>
</dbReference>